<proteinExistence type="predicted"/>
<organism evidence="9 10">
    <name type="scientific">Electrophorus voltai</name>
    <dbReference type="NCBI Taxonomy" id="2609070"/>
    <lineage>
        <taxon>Eukaryota</taxon>
        <taxon>Metazoa</taxon>
        <taxon>Chordata</taxon>
        <taxon>Craniata</taxon>
        <taxon>Vertebrata</taxon>
        <taxon>Euteleostomi</taxon>
        <taxon>Actinopterygii</taxon>
        <taxon>Neopterygii</taxon>
        <taxon>Teleostei</taxon>
        <taxon>Ostariophysi</taxon>
        <taxon>Gymnotiformes</taxon>
        <taxon>Gymnotoidei</taxon>
        <taxon>Gymnotidae</taxon>
        <taxon>Electrophorus</taxon>
    </lineage>
</organism>
<evidence type="ECO:0000256" key="1">
    <source>
        <dbReference type="ARBA" id="ARBA00004236"/>
    </source>
</evidence>
<dbReference type="InterPro" id="IPR013106">
    <property type="entry name" value="Ig_V-set"/>
</dbReference>
<evidence type="ECO:0000313" key="9">
    <source>
        <dbReference type="EMBL" id="KAK1792480.1"/>
    </source>
</evidence>
<dbReference type="Pfam" id="PF07686">
    <property type="entry name" value="V-set"/>
    <property type="match status" value="1"/>
</dbReference>
<dbReference type="EMBL" id="JAROKS010000019">
    <property type="protein sequence ID" value="KAK1792480.1"/>
    <property type="molecule type" value="Genomic_DNA"/>
</dbReference>
<keyword evidence="5" id="KW-0472">Membrane</keyword>
<name>A0AAD9DRG9_9TELE</name>
<evidence type="ECO:0000256" key="5">
    <source>
        <dbReference type="ARBA" id="ARBA00023136"/>
    </source>
</evidence>
<dbReference type="InterPro" id="IPR003599">
    <property type="entry name" value="Ig_sub"/>
</dbReference>
<dbReference type="GO" id="GO:0009617">
    <property type="term" value="P:response to bacterium"/>
    <property type="evidence" value="ECO:0007669"/>
    <property type="project" value="TreeGrafter"/>
</dbReference>
<dbReference type="InterPro" id="IPR036179">
    <property type="entry name" value="Ig-like_dom_sf"/>
</dbReference>
<evidence type="ECO:0000313" key="10">
    <source>
        <dbReference type="Proteomes" id="UP001239994"/>
    </source>
</evidence>
<feature type="domain" description="Ig-like" evidence="8">
    <location>
        <begin position="224"/>
        <end position="337"/>
    </location>
</feature>
<keyword evidence="10" id="KW-1185">Reference proteome</keyword>
<feature type="non-terminal residue" evidence="9">
    <location>
        <position position="422"/>
    </location>
</feature>
<dbReference type="SMART" id="SM00409">
    <property type="entry name" value="IG"/>
    <property type="match status" value="2"/>
</dbReference>
<protein>
    <recommendedName>
        <fullName evidence="8">Ig-like domain-containing protein</fullName>
    </recommendedName>
</protein>
<keyword evidence="6" id="KW-1015">Disulfide bond</keyword>
<gene>
    <name evidence="9" type="ORF">P4O66_012415</name>
</gene>
<evidence type="ECO:0000256" key="3">
    <source>
        <dbReference type="ARBA" id="ARBA00022729"/>
    </source>
</evidence>
<sequence length="422" mass="48018">LCLFLLKLTFLILNYIFSIVGVVFSSQKRISGADVEMRFRRGDNATLYGDCIWEVGFNPVWFRNCSHENQPPWIITWNDWSEEVTSRYSLVWNPLKQTHDLLIKNITESVLGLYYCAVQKRNITKDQTGVINSKDVYLYGKRTILLSLHDPGDVLLHPTPTPPVSDCGVYRKLLFTVCPVCVLLSSLVSSTCVYCFCRKRNSGTHSKQKLNRGVKTNHRSRNTPTLMSEKSISGAEEIRVRPGDNVTIYCDCVTQTGFYLAWFRNCSHENQPPLIIFTMNLVQGANPHYAPVWDPSSQAHGLLIENVTESDLGLYYCALFERKVTTECGLTTDKDVYHYGNRTTQLILVASLSQNFLPACYSLDCLRNKTLTQTTPPQVGGNLEEVCYALVDIRSRVEKHPKKKTVQNSDFSTYSEVRTCRM</sequence>
<comment type="caution">
    <text evidence="9">The sequence shown here is derived from an EMBL/GenBank/DDBJ whole genome shotgun (WGS) entry which is preliminary data.</text>
</comment>
<dbReference type="PANTHER" id="PTHR19433:SF111">
    <property type="entry name" value="T CELL RECEPTOR ALPHA VARIABLE 4"/>
    <property type="match status" value="1"/>
</dbReference>
<dbReference type="Proteomes" id="UP001239994">
    <property type="component" value="Unassembled WGS sequence"/>
</dbReference>
<dbReference type="InterPro" id="IPR013783">
    <property type="entry name" value="Ig-like_fold"/>
</dbReference>
<dbReference type="InterPro" id="IPR007110">
    <property type="entry name" value="Ig-like_dom"/>
</dbReference>
<evidence type="ECO:0000256" key="4">
    <source>
        <dbReference type="ARBA" id="ARBA00022859"/>
    </source>
</evidence>
<evidence type="ECO:0000259" key="8">
    <source>
        <dbReference type="PROSITE" id="PS50835"/>
    </source>
</evidence>
<dbReference type="InterPro" id="IPR052051">
    <property type="entry name" value="TCR_complex_component"/>
</dbReference>
<dbReference type="GO" id="GO:0002376">
    <property type="term" value="P:immune system process"/>
    <property type="evidence" value="ECO:0007669"/>
    <property type="project" value="UniProtKB-KW"/>
</dbReference>
<reference evidence="9" key="1">
    <citation type="submission" date="2023-03" db="EMBL/GenBank/DDBJ databases">
        <title>Electrophorus voltai genome.</title>
        <authorList>
            <person name="Bian C."/>
        </authorList>
    </citation>
    <scope>NUCLEOTIDE SEQUENCE</scope>
    <source>
        <strain evidence="9">CB-2022</strain>
        <tissue evidence="9">Muscle</tissue>
    </source>
</reference>
<keyword evidence="3" id="KW-0732">Signal</keyword>
<dbReference type="PANTHER" id="PTHR19433">
    <property type="entry name" value="T-CELL RECEPTOR ALPHA CHAIN V REGION-RELATED"/>
    <property type="match status" value="1"/>
</dbReference>
<dbReference type="PROSITE" id="PS50835">
    <property type="entry name" value="IG_LIKE"/>
    <property type="match status" value="1"/>
</dbReference>
<dbReference type="Gene3D" id="2.60.40.10">
    <property type="entry name" value="Immunoglobulins"/>
    <property type="match status" value="2"/>
</dbReference>
<dbReference type="GO" id="GO:0005886">
    <property type="term" value="C:plasma membrane"/>
    <property type="evidence" value="ECO:0007669"/>
    <property type="project" value="UniProtKB-SubCell"/>
</dbReference>
<keyword evidence="4" id="KW-0391">Immunity</keyword>
<dbReference type="AlphaFoldDB" id="A0AAD9DRG9"/>
<dbReference type="SUPFAM" id="SSF48726">
    <property type="entry name" value="Immunoglobulin"/>
    <property type="match status" value="2"/>
</dbReference>
<evidence type="ECO:0000256" key="2">
    <source>
        <dbReference type="ARBA" id="ARBA00022475"/>
    </source>
</evidence>
<keyword evidence="7" id="KW-0325">Glycoprotein</keyword>
<keyword evidence="2" id="KW-1003">Cell membrane</keyword>
<accession>A0AAD9DRG9</accession>
<comment type="subcellular location">
    <subcellularLocation>
        <location evidence="1">Cell membrane</location>
    </subcellularLocation>
</comment>
<evidence type="ECO:0000256" key="7">
    <source>
        <dbReference type="ARBA" id="ARBA00023180"/>
    </source>
</evidence>
<evidence type="ECO:0000256" key="6">
    <source>
        <dbReference type="ARBA" id="ARBA00023157"/>
    </source>
</evidence>